<name>A0A4U6RT57_BRAEL</name>
<feature type="compositionally biased region" description="Polar residues" evidence="1">
    <location>
        <begin position="50"/>
        <end position="71"/>
    </location>
</feature>
<organism evidence="3 4">
    <name type="scientific">Bradyrhizobium elkanii</name>
    <dbReference type="NCBI Taxonomy" id="29448"/>
    <lineage>
        <taxon>Bacteria</taxon>
        <taxon>Pseudomonadati</taxon>
        <taxon>Pseudomonadota</taxon>
        <taxon>Alphaproteobacteria</taxon>
        <taxon>Hyphomicrobiales</taxon>
        <taxon>Nitrobacteraceae</taxon>
        <taxon>Bradyrhizobium</taxon>
    </lineage>
</organism>
<feature type="region of interest" description="Disordered" evidence="1">
    <location>
        <begin position="120"/>
        <end position="172"/>
    </location>
</feature>
<keyword evidence="2" id="KW-0732">Signal</keyword>
<gene>
    <name evidence="3" type="ORF">FDV58_32580</name>
</gene>
<accession>A0A4U6RT57</accession>
<dbReference type="AlphaFoldDB" id="A0A4U6RT57"/>
<feature type="signal peptide" evidence="2">
    <location>
        <begin position="1"/>
        <end position="34"/>
    </location>
</feature>
<sequence length="172" mass="17244">MDTVAMKNMFHLLPRPMLLSALLIAALGSTAALAQSGSSGGSIGNDEKSLSGTRTAPRTVTPSRPAQSKSSEAPRRAARKTSNEGGGNFDGSWVVVAQGSPCGSSTERLVISGGAISGELSSGHVSPNGSTTGSGSAGGLSWTSSGRFSGRSGSGSFVRSDGCKGHWTASKR</sequence>
<evidence type="ECO:0000313" key="4">
    <source>
        <dbReference type="Proteomes" id="UP000305095"/>
    </source>
</evidence>
<feature type="compositionally biased region" description="Low complexity" evidence="1">
    <location>
        <begin position="129"/>
        <end position="160"/>
    </location>
</feature>
<evidence type="ECO:0000313" key="3">
    <source>
        <dbReference type="EMBL" id="TKV77298.1"/>
    </source>
</evidence>
<feature type="chain" id="PRO_5020734500" evidence="2">
    <location>
        <begin position="35"/>
        <end position="172"/>
    </location>
</feature>
<comment type="caution">
    <text evidence="3">The sequence shown here is derived from an EMBL/GenBank/DDBJ whole genome shotgun (WGS) entry which is preliminary data.</text>
</comment>
<proteinExistence type="predicted"/>
<evidence type="ECO:0000256" key="1">
    <source>
        <dbReference type="SAM" id="MobiDB-lite"/>
    </source>
</evidence>
<feature type="region of interest" description="Disordered" evidence="1">
    <location>
        <begin position="35"/>
        <end position="93"/>
    </location>
</feature>
<dbReference type="Proteomes" id="UP000305095">
    <property type="component" value="Unassembled WGS sequence"/>
</dbReference>
<evidence type="ECO:0000256" key="2">
    <source>
        <dbReference type="SAM" id="SignalP"/>
    </source>
</evidence>
<reference evidence="3 4" key="1">
    <citation type="submission" date="2019-05" db="EMBL/GenBank/DDBJ databases">
        <title>Draft Genome of Bradyrhizobium elkanii strain SEMIA 938, Used in Commercial Inoculants for Lupinus spp. in Brazil.</title>
        <authorList>
            <person name="Hungria M."/>
            <person name="Delamuta J.R.M."/>
            <person name="Ribeiro R.A."/>
            <person name="Nogueira M.A."/>
        </authorList>
    </citation>
    <scope>NUCLEOTIDE SEQUENCE [LARGE SCALE GENOMIC DNA]</scope>
    <source>
        <strain evidence="3 4">Semia 938</strain>
    </source>
</reference>
<dbReference type="EMBL" id="SZZP01000025">
    <property type="protein sequence ID" value="TKV77298.1"/>
    <property type="molecule type" value="Genomic_DNA"/>
</dbReference>
<protein>
    <submittedName>
        <fullName evidence="3">Uncharacterized protein</fullName>
    </submittedName>
</protein>